<dbReference type="AlphaFoldDB" id="A0A1Q9BTD3"/>
<comment type="caution">
    <text evidence="3">The sequence shown here is derived from an EMBL/GenBank/DDBJ whole genome shotgun (WGS) entry which is preliminary data.</text>
</comment>
<feature type="compositionally biased region" description="Basic and acidic residues" evidence="2">
    <location>
        <begin position="55"/>
        <end position="71"/>
    </location>
</feature>
<sequence>MADWSARDWSGQNWQEWSEQDWQEWSERDWSSSSWQKKAADGDKQAAVSGQQDSSKGDSKGQDPQDQDKKPGAGTKNDWSHKKRQLNFFHTKDMDALKLEHKQQMTELQQRHDEVLKQKQKDLDTIDQAFRDYAYDYAKTRCQLDILLDRETEHQGEIEELENHLTEAYEENRELKSSLATTQSEMKELKNKIAEHEEQSKQHEENKQLKEFLAKAESEKKELKEKAADYEEQIKKLNGQMAETNGENIRKRKQVAALMDQVTEVNEFIVGYHKKHHLEKFTRPSQERIAATLEPVPKKTKVLAARSLERPAVDCTPQKMQ</sequence>
<feature type="coiled-coil region" evidence="1">
    <location>
        <begin position="144"/>
        <end position="247"/>
    </location>
</feature>
<keyword evidence="1" id="KW-0175">Coiled coil</keyword>
<proteinExistence type="predicted"/>
<evidence type="ECO:0000256" key="2">
    <source>
        <dbReference type="SAM" id="MobiDB-lite"/>
    </source>
</evidence>
<feature type="region of interest" description="Disordered" evidence="2">
    <location>
        <begin position="1"/>
        <end position="85"/>
    </location>
</feature>
<name>A0A1Q9BTD3_SYMMI</name>
<evidence type="ECO:0000256" key="1">
    <source>
        <dbReference type="SAM" id="Coils"/>
    </source>
</evidence>
<protein>
    <submittedName>
        <fullName evidence="3">Uncharacterized protein</fullName>
    </submittedName>
</protein>
<reference evidence="3 4" key="1">
    <citation type="submission" date="2016-02" db="EMBL/GenBank/DDBJ databases">
        <title>Genome analysis of coral dinoflagellate symbionts highlights evolutionary adaptations to a symbiotic lifestyle.</title>
        <authorList>
            <person name="Aranda M."/>
            <person name="Li Y."/>
            <person name="Liew Y.J."/>
            <person name="Baumgarten S."/>
            <person name="Simakov O."/>
            <person name="Wilson M."/>
            <person name="Piel J."/>
            <person name="Ashoor H."/>
            <person name="Bougouffa S."/>
            <person name="Bajic V.B."/>
            <person name="Ryu T."/>
            <person name="Ravasi T."/>
            <person name="Bayer T."/>
            <person name="Micklem G."/>
            <person name="Kim H."/>
            <person name="Bhak J."/>
            <person name="Lajeunesse T.C."/>
            <person name="Voolstra C.R."/>
        </authorList>
    </citation>
    <scope>NUCLEOTIDE SEQUENCE [LARGE SCALE GENOMIC DNA]</scope>
    <source>
        <strain evidence="3 4">CCMP2467</strain>
    </source>
</reference>
<organism evidence="3 4">
    <name type="scientific">Symbiodinium microadriaticum</name>
    <name type="common">Dinoflagellate</name>
    <name type="synonym">Zooxanthella microadriatica</name>
    <dbReference type="NCBI Taxonomy" id="2951"/>
    <lineage>
        <taxon>Eukaryota</taxon>
        <taxon>Sar</taxon>
        <taxon>Alveolata</taxon>
        <taxon>Dinophyceae</taxon>
        <taxon>Suessiales</taxon>
        <taxon>Symbiodiniaceae</taxon>
        <taxon>Symbiodinium</taxon>
    </lineage>
</organism>
<gene>
    <name evidence="3" type="ORF">AK812_SmicGene46668</name>
</gene>
<dbReference type="EMBL" id="LSRX01004506">
    <property type="protein sequence ID" value="OLP73939.1"/>
    <property type="molecule type" value="Genomic_DNA"/>
</dbReference>
<accession>A0A1Q9BTD3</accession>
<evidence type="ECO:0000313" key="3">
    <source>
        <dbReference type="EMBL" id="OLP73939.1"/>
    </source>
</evidence>
<keyword evidence="4" id="KW-1185">Reference proteome</keyword>
<dbReference type="OrthoDB" id="10329233at2759"/>
<evidence type="ECO:0000313" key="4">
    <source>
        <dbReference type="Proteomes" id="UP000186817"/>
    </source>
</evidence>
<dbReference type="Proteomes" id="UP000186817">
    <property type="component" value="Unassembled WGS sequence"/>
</dbReference>